<reference evidence="1 2" key="1">
    <citation type="journal article" date="2016" name="Nat. Commun.">
        <title>Ectomycorrhizal ecology is imprinted in the genome of the dominant symbiotic fungus Cenococcum geophilum.</title>
        <authorList>
            <consortium name="DOE Joint Genome Institute"/>
            <person name="Peter M."/>
            <person name="Kohler A."/>
            <person name="Ohm R.A."/>
            <person name="Kuo A."/>
            <person name="Krutzmann J."/>
            <person name="Morin E."/>
            <person name="Arend M."/>
            <person name="Barry K.W."/>
            <person name="Binder M."/>
            <person name="Choi C."/>
            <person name="Clum A."/>
            <person name="Copeland A."/>
            <person name="Grisel N."/>
            <person name="Haridas S."/>
            <person name="Kipfer T."/>
            <person name="LaButti K."/>
            <person name="Lindquist E."/>
            <person name="Lipzen A."/>
            <person name="Maire R."/>
            <person name="Meier B."/>
            <person name="Mihaltcheva S."/>
            <person name="Molinier V."/>
            <person name="Murat C."/>
            <person name="Poggeler S."/>
            <person name="Quandt C.A."/>
            <person name="Sperisen C."/>
            <person name="Tritt A."/>
            <person name="Tisserant E."/>
            <person name="Crous P.W."/>
            <person name="Henrissat B."/>
            <person name="Nehls U."/>
            <person name="Egli S."/>
            <person name="Spatafora J.W."/>
            <person name="Grigoriev I.V."/>
            <person name="Martin F.M."/>
        </authorList>
    </citation>
    <scope>NUCLEOTIDE SEQUENCE [LARGE SCALE GENOMIC DNA]</scope>
    <source>
        <strain evidence="1 2">CBS 207.34</strain>
    </source>
</reference>
<organism evidence="1 2">
    <name type="scientific">Glonium stellatum</name>
    <dbReference type="NCBI Taxonomy" id="574774"/>
    <lineage>
        <taxon>Eukaryota</taxon>
        <taxon>Fungi</taxon>
        <taxon>Dikarya</taxon>
        <taxon>Ascomycota</taxon>
        <taxon>Pezizomycotina</taxon>
        <taxon>Dothideomycetes</taxon>
        <taxon>Pleosporomycetidae</taxon>
        <taxon>Gloniales</taxon>
        <taxon>Gloniaceae</taxon>
        <taxon>Glonium</taxon>
    </lineage>
</organism>
<dbReference type="Proteomes" id="UP000250140">
    <property type="component" value="Unassembled WGS sequence"/>
</dbReference>
<dbReference type="OrthoDB" id="3523319at2759"/>
<sequence>MPTIATLKPILATEGVPKYEGSAGYDGPSPGWLIANHKLAHQIIACHPIESMKVLDSPNLVLLRQYIENPADAKGLLKEHDMVDIEGDKPGTRASQKYGSLVGYVIASNAFDEGEIKLLKDWFDSGVLDKELKSVESSGAGKNVRPEWNGD</sequence>
<dbReference type="EMBL" id="KV750136">
    <property type="protein sequence ID" value="OCL06092.1"/>
    <property type="molecule type" value="Genomic_DNA"/>
</dbReference>
<protein>
    <submittedName>
        <fullName evidence="1">Uncharacterized protein</fullName>
    </submittedName>
</protein>
<name>A0A8E2JQV9_9PEZI</name>
<accession>A0A8E2JQV9</accession>
<gene>
    <name evidence="1" type="ORF">AOQ84DRAFT_84392</name>
</gene>
<keyword evidence="2" id="KW-1185">Reference proteome</keyword>
<evidence type="ECO:0000313" key="1">
    <source>
        <dbReference type="EMBL" id="OCL06092.1"/>
    </source>
</evidence>
<evidence type="ECO:0000313" key="2">
    <source>
        <dbReference type="Proteomes" id="UP000250140"/>
    </source>
</evidence>
<dbReference type="AlphaFoldDB" id="A0A8E2JQV9"/>
<proteinExistence type="predicted"/>